<feature type="compositionally biased region" description="Low complexity" evidence="1">
    <location>
        <begin position="864"/>
        <end position="873"/>
    </location>
</feature>
<name>A0A5J4VRA6_9EUKA</name>
<feature type="compositionally biased region" description="Acidic residues" evidence="1">
    <location>
        <begin position="610"/>
        <end position="656"/>
    </location>
</feature>
<feature type="region of interest" description="Disordered" evidence="1">
    <location>
        <begin position="765"/>
        <end position="795"/>
    </location>
</feature>
<evidence type="ECO:0000313" key="3">
    <source>
        <dbReference type="Proteomes" id="UP000324800"/>
    </source>
</evidence>
<sequence length="1817" mass="206897">MSSISSSTKVRKQLKEVEEQERMRLRIEAETNLQRQGNIDLLRKPSQSINTRILNILTRNVHMNLPISQTGSLLHLVDASSQNNILQQSQSTLSSGSMLSSQSTSYSQVSQQSRIEVDLSSVPFMSDNDFKTFTIQHQFASQNLKTQMEQLQQGNIRPHQLLIDSADLVNTISQIIEDWKNIQQSLLYHQEQRQLDYDVPNALNDQNDENSIADITLGLLCAGDEQEEHYVDLSTFPVSIPEGSHIVDAEEIIVSKDRDNINDESYEQKDERKRVNIKNTKKQIAELVSQYIDEKINKLNSLVGKSRFLLAFVRHPSQRGVHNSSEIEDSDMSSQLTVSGGEEQSESVTGDEDEEEEEEEDEEEGEEDEEGENEDNGEENDQSQQEGSGEEEGSEWSSGSKSSKGSPDKVENLNQQSVINANLERRRGRSQTPRQFPPSNSPTVLAEKKELNEQQISYPENIPTNLVVNEVNMNIQNQIIAQAKMQQPYPKQHSQIDHRIPLPGQNRNIKVRKQVNGQGNQQNLSGSNNELSGIIRDNSIPEALTSVKGRKIRKEDKHKQINNMNGKLGDVQKNGDQIDTKEAEQEQEEEGDYEEGDEQEGNEEGNQSEGESEAESGSEYETGVEGEGEEEEGSAEEGGDDEEEGDGDDDGVEVEENNGTVNDANLAHIGGRQDDINRMRIKQQQQTVQNQYPQTLLYQQQQGLQAGKQNQQGQQIPVSATQQSSSQQVGDGLQADQRQQQSRGVTQLPWQQKVRERFESWIQQSLQQGQSNQSAQNQVGSNGEPGNERVKEKQNEDDQIAYGILITVEQENLSLANTKNLFEFFSYTLDITLEQRGICLQNVSMHKAYLNNIDNQIQRALQQAEQQKQNASNVEGKVENSLSSEQKTNSQPESLSQAQREHLQKLRETRIEYHQQLQRWNALKEQWTQKQKVMTQILLQLPSRQDDETKRIPEQSVVSYLFSAFRDTFKRRMNIALTNAANKGNNRDQSTSGDGNNNQININAQNALIIEQQGLFLLLKHLLRSTLSILPALVQIRAPNRRACMIDAKGIPYPIEAVISNKPHFQKYSQIEMRIAEQRKKQPFDQKILSDLQNEQRILMDNFCKKVLADSRTNAIEFSQTQSAKDEKGQSPQLPIYLAPVQPQLIQRWFQAEDREDFFARSVIGLLHELRPEKQPDFAIYWLTALSEENQLINRIAVTRWVAKEGIIPMLQQQNPQTPQQMMEIARPMEQLVEHNILWVNLQTLLLDAFVALRRMHRGDNAKSNFRNTISIIIDNLTRNHTDFLSAASTALADVIGDDDADIRARILLARPSLHYILVNVQQRSQRQTNQRFEGVPHLNDNAWNALVNPILAAHSSYSPTEIAEKGIEYDHEYYANLLAEPGTPEFEERERLLNLKDAAGDVPQRKFHSTLIQNLKEYLRAKSLDLILNRQSLPLASQIQRIIRGLEHPQQQNLTAECQRISCSFIKDLVSFVLTLMSTNYRYEARIILAYNSIPIPGDDSPAEIPEYYRNLLNVNPDIPEGRPPIRRLDPHPLLNMNVLSGLTVLMHTYRCLTQPDSVNVFFAGILNRLRYPSAITMTSALSYYFMLLGGNAVGLLPPNYSPLIIENYLKQPENEFLKQYPTVRTAYALKDIAAVLNSKCYESSIQPQTETGLTEQPAQKIEYSPFYGQEMVKCRCDAAEAMRQRFRMHLDEPWGIRIVVLETCSSHRTFGAISLKNVVDIIRQGSDERKLKRDQMNESLRQKQLQQMQIGQQTNPQQQQLYMQQMYQMQQQQIRQQTLAGQQQVSGSNVANPSTAQQQQQQTPNPHPSQNGWQQ</sequence>
<feature type="region of interest" description="Disordered" evidence="1">
    <location>
        <begin position="708"/>
        <end position="749"/>
    </location>
</feature>
<dbReference type="InterPro" id="IPR058921">
    <property type="entry name" value="PAP/OAS1-rel"/>
</dbReference>
<evidence type="ECO:0000256" key="1">
    <source>
        <dbReference type="SAM" id="MobiDB-lite"/>
    </source>
</evidence>
<gene>
    <name evidence="2" type="ORF">EZS28_019287</name>
</gene>
<feature type="compositionally biased region" description="Basic and acidic residues" evidence="1">
    <location>
        <begin position="786"/>
        <end position="795"/>
    </location>
</feature>
<feature type="compositionally biased region" description="Polar residues" evidence="1">
    <location>
        <begin position="736"/>
        <end position="749"/>
    </location>
</feature>
<dbReference type="PANTHER" id="PTHR45979">
    <property type="entry name" value="PAP/OAS1 SUBSTRATE-BINDING DOMAIN SUPERFAMILY"/>
    <property type="match status" value="1"/>
</dbReference>
<feature type="region of interest" description="Disordered" evidence="1">
    <location>
        <begin position="1780"/>
        <end position="1817"/>
    </location>
</feature>
<proteinExistence type="predicted"/>
<feature type="compositionally biased region" description="Acidic residues" evidence="1">
    <location>
        <begin position="585"/>
        <end position="603"/>
    </location>
</feature>
<evidence type="ECO:0000313" key="2">
    <source>
        <dbReference type="EMBL" id="KAA6385187.1"/>
    </source>
</evidence>
<feature type="compositionally biased region" description="Low complexity" evidence="1">
    <location>
        <begin position="395"/>
        <end position="405"/>
    </location>
</feature>
<feature type="compositionally biased region" description="Low complexity" evidence="1">
    <location>
        <begin position="765"/>
        <end position="782"/>
    </location>
</feature>
<feature type="region of interest" description="Disordered" evidence="1">
    <location>
        <begin position="318"/>
        <end position="444"/>
    </location>
</feature>
<accession>A0A5J4VRA6</accession>
<dbReference type="Proteomes" id="UP000324800">
    <property type="component" value="Unassembled WGS sequence"/>
</dbReference>
<dbReference type="PANTHER" id="PTHR45979:SF30">
    <property type="entry name" value="NUCLEOTIDYLTRANSFERASE"/>
    <property type="match status" value="1"/>
</dbReference>
<feature type="region of interest" description="Disordered" evidence="1">
    <location>
        <begin position="864"/>
        <end position="902"/>
    </location>
</feature>
<feature type="compositionally biased region" description="Low complexity" evidence="1">
    <location>
        <begin position="1793"/>
        <end position="1817"/>
    </location>
</feature>
<protein>
    <submittedName>
        <fullName evidence="2">Uncharacterized protein</fullName>
    </submittedName>
</protein>
<dbReference type="EMBL" id="SNRW01005378">
    <property type="protein sequence ID" value="KAA6385187.1"/>
    <property type="molecule type" value="Genomic_DNA"/>
</dbReference>
<comment type="caution">
    <text evidence="2">The sequence shown here is derived from an EMBL/GenBank/DDBJ whole genome shotgun (WGS) entry which is preliminary data.</text>
</comment>
<reference evidence="2 3" key="1">
    <citation type="submission" date="2019-03" db="EMBL/GenBank/DDBJ databases">
        <title>Single cell metagenomics reveals metabolic interactions within the superorganism composed of flagellate Streblomastix strix and complex community of Bacteroidetes bacteria on its surface.</title>
        <authorList>
            <person name="Treitli S.C."/>
            <person name="Kolisko M."/>
            <person name="Husnik F."/>
            <person name="Keeling P."/>
            <person name="Hampl V."/>
        </authorList>
    </citation>
    <scope>NUCLEOTIDE SEQUENCE [LARGE SCALE GENOMIC DNA]</scope>
    <source>
        <strain evidence="2">ST1C</strain>
    </source>
</reference>
<organism evidence="2 3">
    <name type="scientific">Streblomastix strix</name>
    <dbReference type="NCBI Taxonomy" id="222440"/>
    <lineage>
        <taxon>Eukaryota</taxon>
        <taxon>Metamonada</taxon>
        <taxon>Preaxostyla</taxon>
        <taxon>Oxymonadida</taxon>
        <taxon>Streblomastigidae</taxon>
        <taxon>Streblomastix</taxon>
    </lineage>
</organism>
<feature type="compositionally biased region" description="Acidic residues" evidence="1">
    <location>
        <begin position="343"/>
        <end position="381"/>
    </location>
</feature>
<feature type="region of interest" description="Disordered" evidence="1">
    <location>
        <begin position="545"/>
        <end position="668"/>
    </location>
</feature>
<feature type="compositionally biased region" description="Polar residues" evidence="1">
    <location>
        <begin position="880"/>
        <end position="898"/>
    </location>
</feature>